<feature type="transmembrane region" description="Helical" evidence="1">
    <location>
        <begin position="542"/>
        <end position="560"/>
    </location>
</feature>
<dbReference type="PANTHER" id="PTHR43685:SF3">
    <property type="entry name" value="SLR2126 PROTEIN"/>
    <property type="match status" value="1"/>
</dbReference>
<evidence type="ECO:0000256" key="1">
    <source>
        <dbReference type="SAM" id="Phobius"/>
    </source>
</evidence>
<accession>A0A6J6C498</accession>
<keyword evidence="1" id="KW-0472">Membrane</keyword>
<dbReference type="InterPro" id="IPR050834">
    <property type="entry name" value="Glycosyltransf_2"/>
</dbReference>
<feature type="transmembrane region" description="Helical" evidence="1">
    <location>
        <begin position="659"/>
        <end position="679"/>
    </location>
</feature>
<feature type="transmembrane region" description="Helical" evidence="1">
    <location>
        <begin position="588"/>
        <end position="621"/>
    </location>
</feature>
<feature type="transmembrane region" description="Helical" evidence="1">
    <location>
        <begin position="422"/>
        <end position="442"/>
    </location>
</feature>
<feature type="transmembrane region" description="Helical" evidence="1">
    <location>
        <begin position="242"/>
        <end position="264"/>
    </location>
</feature>
<dbReference type="SUPFAM" id="SSF53448">
    <property type="entry name" value="Nucleotide-diphospho-sugar transferases"/>
    <property type="match status" value="1"/>
</dbReference>
<feature type="transmembrane region" description="Helical" evidence="1">
    <location>
        <begin position="449"/>
        <end position="466"/>
    </location>
</feature>
<feature type="transmembrane region" description="Helical" evidence="1">
    <location>
        <begin position="503"/>
        <end position="536"/>
    </location>
</feature>
<sequence length="856" mass="91223">MTVTVAAIVVANSADLYLAETLSQLSKQLHPIQQVMVVDTASSVETAELVSSYGFSLIQPGDLPLGAAVSAGIAGLAQQPQWIWILHDDSAPEPNALSQLARAAELSESVAVVGPKLLRWELPVEIQQLGLTVTPTGKPFLLVESEFDQGQFDISSDTLAVSTAGMLVGFDVWKTLGGLDDRSPVLAQDIEFSLKVRAAGYRVVVEPSAKVLHAGLSMQGKRARKWLGGGYRSAIAKAHLHLATLLAPAILIPFIYLLLPLGVLAQIPFNLVSKRLGKSVGQGSAWLWGWFTWPSRLAARKRLRSIGSLAAVGSLVATRKQIRQKQSKELEFPPEDTKNRQKGFFASGAFYLSLLVPVLSIGGFPLGALRTQSSVIGRSFESIWENTGVTGVQYLAGVAYPSDPFNWFFALLALLPISPSLALNWFVFLSGSLAFIAAWLLLGQLTKKTWLRNLAALGFALSPQALVLQSTAAVVELAVVVFTPLVLYLLLKTKSAFNAPRSWRWTALAGLAGTVVAIANPVVFGLIFVFAGFIALSSIRRAPQLLASFIPGVALLLPWLETTLRLQWELFALTSSARVIAVDQSLWYLIGLAAVVVVACFVSSATLALGVAALVTILMIVDRLLGFGYAEVSALIMLAVAALLVAVIDSLKRQQAKAIAATTTSLFVGSSAILFGVLAQRPIQAEDLVAPALVVAQADAESSTRTLLISFEPSLTADLIWGDGRSVDEESVLYSALGAESELKLQLANLTAQLVAANPAEVGALLDDLGIDFVLVAGNSAQALSTKASVSGMEFFQISGDSQFGSLFRVTTPVSQPVFAASAMFRDAQLAILGLFALLVIPTPATIRGYRRRGVR</sequence>
<proteinExistence type="predicted"/>
<protein>
    <submittedName>
        <fullName evidence="2">Unannotated protein</fullName>
    </submittedName>
</protein>
<dbReference type="Gene3D" id="3.90.550.10">
    <property type="entry name" value="Spore Coat Polysaccharide Biosynthesis Protein SpsA, Chain A"/>
    <property type="match status" value="1"/>
</dbReference>
<dbReference type="InterPro" id="IPR029044">
    <property type="entry name" value="Nucleotide-diphossugar_trans"/>
</dbReference>
<name>A0A6J6C498_9ZZZZ</name>
<feature type="transmembrane region" description="Helical" evidence="1">
    <location>
        <begin position="343"/>
        <end position="364"/>
    </location>
</feature>
<reference evidence="2" key="1">
    <citation type="submission" date="2020-05" db="EMBL/GenBank/DDBJ databases">
        <authorList>
            <person name="Chiriac C."/>
            <person name="Salcher M."/>
            <person name="Ghai R."/>
            <person name="Kavagutti S V."/>
        </authorList>
    </citation>
    <scope>NUCLEOTIDE SEQUENCE</scope>
</reference>
<organism evidence="2">
    <name type="scientific">freshwater metagenome</name>
    <dbReference type="NCBI Taxonomy" id="449393"/>
    <lineage>
        <taxon>unclassified sequences</taxon>
        <taxon>metagenomes</taxon>
        <taxon>ecological metagenomes</taxon>
    </lineage>
</organism>
<keyword evidence="1" id="KW-1133">Transmembrane helix</keyword>
<dbReference type="Pfam" id="PF13641">
    <property type="entry name" value="Glyco_tranf_2_3"/>
    <property type="match status" value="1"/>
</dbReference>
<evidence type="ECO:0000313" key="2">
    <source>
        <dbReference type="EMBL" id="CAB4545118.1"/>
    </source>
</evidence>
<feature type="transmembrane region" description="Helical" evidence="1">
    <location>
        <begin position="830"/>
        <end position="850"/>
    </location>
</feature>
<dbReference type="EMBL" id="CAEZST010000007">
    <property type="protein sequence ID" value="CAB4545118.1"/>
    <property type="molecule type" value="Genomic_DNA"/>
</dbReference>
<dbReference type="PANTHER" id="PTHR43685">
    <property type="entry name" value="GLYCOSYLTRANSFERASE"/>
    <property type="match status" value="1"/>
</dbReference>
<dbReference type="AlphaFoldDB" id="A0A6J6C498"/>
<feature type="transmembrane region" description="Helical" evidence="1">
    <location>
        <begin position="472"/>
        <end position="491"/>
    </location>
</feature>
<feature type="transmembrane region" description="Helical" evidence="1">
    <location>
        <begin position="627"/>
        <end position="647"/>
    </location>
</feature>
<gene>
    <name evidence="2" type="ORF">UFOPK1503_00558</name>
</gene>
<keyword evidence="1" id="KW-0812">Transmembrane</keyword>